<evidence type="ECO:0000313" key="4">
    <source>
        <dbReference type="Proteomes" id="UP000177925"/>
    </source>
</evidence>
<organism evidence="3 4">
    <name type="scientific">Candidatus Muproteobacteria bacterium RBG_16_64_11</name>
    <dbReference type="NCBI Taxonomy" id="1817758"/>
    <lineage>
        <taxon>Bacteria</taxon>
        <taxon>Pseudomonadati</taxon>
        <taxon>Pseudomonadota</taxon>
        <taxon>Candidatus Muproteobacteria</taxon>
    </lineage>
</organism>
<name>A0A1F6TC45_9PROT</name>
<dbReference type="PANTHER" id="PTHR34404">
    <property type="entry name" value="REGULATORY PROTEIN, FMDB FAMILY"/>
    <property type="match status" value="1"/>
</dbReference>
<feature type="domain" description="Putative regulatory protein FmdB zinc ribbon" evidence="2">
    <location>
        <begin position="1"/>
        <end position="42"/>
    </location>
</feature>
<dbReference type="NCBIfam" id="TIGR02605">
    <property type="entry name" value="CxxC_CxxC_SSSS"/>
    <property type="match status" value="1"/>
</dbReference>
<dbReference type="PANTHER" id="PTHR34404:SF2">
    <property type="entry name" value="CONSERVED SERINE RICH PROTEIN"/>
    <property type="match status" value="1"/>
</dbReference>
<dbReference type="AlphaFoldDB" id="A0A1F6TC45"/>
<evidence type="ECO:0000313" key="3">
    <source>
        <dbReference type="EMBL" id="OGI42649.1"/>
    </source>
</evidence>
<evidence type="ECO:0000256" key="1">
    <source>
        <dbReference type="SAM" id="MobiDB-lite"/>
    </source>
</evidence>
<reference evidence="3 4" key="1">
    <citation type="journal article" date="2016" name="Nat. Commun.">
        <title>Thousands of microbial genomes shed light on interconnected biogeochemical processes in an aquifer system.</title>
        <authorList>
            <person name="Anantharaman K."/>
            <person name="Brown C.T."/>
            <person name="Hug L.A."/>
            <person name="Sharon I."/>
            <person name="Castelle C.J."/>
            <person name="Probst A.J."/>
            <person name="Thomas B.C."/>
            <person name="Singh A."/>
            <person name="Wilkins M.J."/>
            <person name="Karaoz U."/>
            <person name="Brodie E.L."/>
            <person name="Williams K.H."/>
            <person name="Hubbard S.S."/>
            <person name="Banfield J.F."/>
        </authorList>
    </citation>
    <scope>NUCLEOTIDE SEQUENCE [LARGE SCALE GENOMIC DNA]</scope>
</reference>
<sequence length="94" mass="9750">MPIYEYSCQACGHTLEAIQKFSDPALRECPACHKLELKKQISAGGFQLKGSGWYETDFKGAKKSASAEPAGCAVSDATPAKKTGGCGSGGCGCQ</sequence>
<protein>
    <submittedName>
        <fullName evidence="3">Transcriptional regulator</fullName>
    </submittedName>
</protein>
<proteinExistence type="predicted"/>
<dbReference type="EMBL" id="MFSS01000084">
    <property type="protein sequence ID" value="OGI42649.1"/>
    <property type="molecule type" value="Genomic_DNA"/>
</dbReference>
<dbReference type="InterPro" id="IPR013429">
    <property type="entry name" value="Regulatory_FmdB_Zinc_ribbon"/>
</dbReference>
<dbReference type="Pfam" id="PF09723">
    <property type="entry name" value="Zn_ribbon_8"/>
    <property type="match status" value="1"/>
</dbReference>
<feature type="compositionally biased region" description="Gly residues" evidence="1">
    <location>
        <begin position="84"/>
        <end position="94"/>
    </location>
</feature>
<feature type="region of interest" description="Disordered" evidence="1">
    <location>
        <begin position="72"/>
        <end position="94"/>
    </location>
</feature>
<accession>A0A1F6TC45</accession>
<dbReference type="Proteomes" id="UP000177925">
    <property type="component" value="Unassembled WGS sequence"/>
</dbReference>
<dbReference type="STRING" id="1817758.A2150_07055"/>
<gene>
    <name evidence="3" type="ORF">A2150_07055</name>
</gene>
<dbReference type="SMART" id="SM00834">
    <property type="entry name" value="CxxC_CXXC_SSSS"/>
    <property type="match status" value="1"/>
</dbReference>
<comment type="caution">
    <text evidence="3">The sequence shown here is derived from an EMBL/GenBank/DDBJ whole genome shotgun (WGS) entry which is preliminary data.</text>
</comment>
<evidence type="ECO:0000259" key="2">
    <source>
        <dbReference type="SMART" id="SM00834"/>
    </source>
</evidence>